<keyword evidence="1" id="KW-0812">Transmembrane</keyword>
<dbReference type="Proteomes" id="UP001352263">
    <property type="component" value="Unassembled WGS sequence"/>
</dbReference>
<keyword evidence="1" id="KW-1133">Transmembrane helix</keyword>
<accession>A0ABU6J4S3</accession>
<dbReference type="EMBL" id="JAWIIV010000002">
    <property type="protein sequence ID" value="MEC4718390.1"/>
    <property type="molecule type" value="Genomic_DNA"/>
</dbReference>
<reference evidence="2 3" key="1">
    <citation type="submission" date="2023-10" db="EMBL/GenBank/DDBJ databases">
        <title>Noviherbaspirillum sp. CPCC 100848 genome assembly.</title>
        <authorList>
            <person name="Li X.Y."/>
            <person name="Fang X.M."/>
        </authorList>
    </citation>
    <scope>NUCLEOTIDE SEQUENCE [LARGE SCALE GENOMIC DNA]</scope>
    <source>
        <strain evidence="2 3">CPCC 100848</strain>
    </source>
</reference>
<sequence>MENFALVTSILLPFLVVIGALHQALNRWLARGKLSRFSAIAIMWTAVLGLPTVITWCVVPMWFKLYTSQPYLQSAAWDIRLATMTHIGMIIAFLCGAAGGCFATWQYASYGR</sequence>
<feature type="transmembrane region" description="Helical" evidence="1">
    <location>
        <begin position="37"/>
        <end position="63"/>
    </location>
</feature>
<evidence type="ECO:0000256" key="1">
    <source>
        <dbReference type="SAM" id="Phobius"/>
    </source>
</evidence>
<name>A0ABU6J4S3_9BURK</name>
<proteinExistence type="predicted"/>
<comment type="caution">
    <text evidence="2">The sequence shown here is derived from an EMBL/GenBank/DDBJ whole genome shotgun (WGS) entry which is preliminary data.</text>
</comment>
<keyword evidence="3" id="KW-1185">Reference proteome</keyword>
<evidence type="ECO:0000313" key="2">
    <source>
        <dbReference type="EMBL" id="MEC4718390.1"/>
    </source>
</evidence>
<feature type="transmembrane region" description="Helical" evidence="1">
    <location>
        <begin position="6"/>
        <end position="25"/>
    </location>
</feature>
<dbReference type="RefSeq" id="WP_326505113.1">
    <property type="nucleotide sequence ID" value="NZ_JAWIIV010000002.1"/>
</dbReference>
<evidence type="ECO:0000313" key="3">
    <source>
        <dbReference type="Proteomes" id="UP001352263"/>
    </source>
</evidence>
<gene>
    <name evidence="2" type="ORF">RY831_04485</name>
</gene>
<feature type="transmembrane region" description="Helical" evidence="1">
    <location>
        <begin position="83"/>
        <end position="105"/>
    </location>
</feature>
<keyword evidence="1" id="KW-0472">Membrane</keyword>
<organism evidence="2 3">
    <name type="scientific">Noviherbaspirillum album</name>
    <dbReference type="NCBI Taxonomy" id="3080276"/>
    <lineage>
        <taxon>Bacteria</taxon>
        <taxon>Pseudomonadati</taxon>
        <taxon>Pseudomonadota</taxon>
        <taxon>Betaproteobacteria</taxon>
        <taxon>Burkholderiales</taxon>
        <taxon>Oxalobacteraceae</taxon>
        <taxon>Noviherbaspirillum</taxon>
    </lineage>
</organism>
<protein>
    <submittedName>
        <fullName evidence="2">Uncharacterized protein</fullName>
    </submittedName>
</protein>